<dbReference type="Proteomes" id="UP000094893">
    <property type="component" value="Unassembled WGS sequence"/>
</dbReference>
<dbReference type="EMBL" id="LWSA01000290">
    <property type="protein sequence ID" value="OCX68623.1"/>
    <property type="molecule type" value="Genomic_DNA"/>
</dbReference>
<organism evidence="1 2">
    <name type="scientific">Acidithiobacillus thiooxidans</name>
    <name type="common">Thiobacillus thiooxidans</name>
    <dbReference type="NCBI Taxonomy" id="930"/>
    <lineage>
        <taxon>Bacteria</taxon>
        <taxon>Pseudomonadati</taxon>
        <taxon>Pseudomonadota</taxon>
        <taxon>Acidithiobacillia</taxon>
        <taxon>Acidithiobacillales</taxon>
        <taxon>Acidithiobacillaceae</taxon>
        <taxon>Acidithiobacillus</taxon>
    </lineage>
</organism>
<dbReference type="RefSeq" id="WP_024892463.1">
    <property type="nucleotide sequence ID" value="NZ_LWRZ01000058.1"/>
</dbReference>
<comment type="caution">
    <text evidence="1">The sequence shown here is derived from an EMBL/GenBank/DDBJ whole genome shotgun (WGS) entry which is preliminary data.</text>
</comment>
<evidence type="ECO:0000313" key="1">
    <source>
        <dbReference type="EMBL" id="OCX68623.1"/>
    </source>
</evidence>
<accession>A0A1C2JKD3</accession>
<protein>
    <submittedName>
        <fullName evidence="1">Uncharacterized protein</fullName>
    </submittedName>
</protein>
<proteinExistence type="predicted"/>
<reference evidence="1 2" key="1">
    <citation type="journal article" date="2016" name="Int. J. Mol. Sci.">
        <title>Comparative genomics of the extreme acidophile Acidithiobacillus thiooxidans reveals intraspecific divergence and niche adaptation.</title>
        <authorList>
            <person name="Zhang X."/>
            <person name="Feng X."/>
            <person name="Tao J."/>
            <person name="Ma L."/>
            <person name="Xiao Y."/>
            <person name="Liang Y."/>
            <person name="Liu X."/>
            <person name="Yin H."/>
        </authorList>
    </citation>
    <scope>NUCLEOTIDE SEQUENCE [LARGE SCALE GENOMIC DNA]</scope>
    <source>
        <strain evidence="1 2">A02</strain>
    </source>
</reference>
<gene>
    <name evidence="1" type="ORF">A6P07_17855</name>
</gene>
<dbReference type="AlphaFoldDB" id="A0A1C2JKD3"/>
<evidence type="ECO:0000313" key="2">
    <source>
        <dbReference type="Proteomes" id="UP000094893"/>
    </source>
</evidence>
<name>A0A1C2JKD3_ACITH</name>
<sequence length="142" mass="15762">MTIVFRTSTFFLVVVISLKTFSVMGSNLADTRTSGFEHRVEQLLNESLRHRKELDDVAEEGSNMAQALYSIANRSIRRGSQVVIRALGHVVRPAKIVSSVLTSMANRMDSAYSTKGTHYGLPFGGRQGNSLWPNWLGKEVTC</sequence>